<evidence type="ECO:0000256" key="1">
    <source>
        <dbReference type="ARBA" id="ARBA00009136"/>
    </source>
</evidence>
<comment type="similarity">
    <text evidence="1">Belongs to the DDI1 family.</text>
</comment>
<dbReference type="SUPFAM" id="SSF50630">
    <property type="entry name" value="Acid proteases"/>
    <property type="match status" value="1"/>
</dbReference>
<organism evidence="5 6">
    <name type="scientific">Cylindrobasidium torrendii FP15055 ss-10</name>
    <dbReference type="NCBI Taxonomy" id="1314674"/>
    <lineage>
        <taxon>Eukaryota</taxon>
        <taxon>Fungi</taxon>
        <taxon>Dikarya</taxon>
        <taxon>Basidiomycota</taxon>
        <taxon>Agaricomycotina</taxon>
        <taxon>Agaricomycetes</taxon>
        <taxon>Agaricomycetidae</taxon>
        <taxon>Agaricales</taxon>
        <taxon>Marasmiineae</taxon>
        <taxon>Physalacriaceae</taxon>
        <taxon>Cylindrobasidium</taxon>
    </lineage>
</organism>
<dbReference type="Pfam" id="PF08284">
    <property type="entry name" value="RVP_2"/>
    <property type="match status" value="1"/>
</dbReference>
<protein>
    <recommendedName>
        <fullName evidence="7">Peptidase A2 domain-containing protein</fullName>
    </recommendedName>
</protein>
<keyword evidence="3" id="KW-0064">Aspartyl protease</keyword>
<dbReference type="CDD" id="cd00303">
    <property type="entry name" value="retropepsin_like"/>
    <property type="match status" value="1"/>
</dbReference>
<evidence type="ECO:0000313" key="6">
    <source>
        <dbReference type="Proteomes" id="UP000054007"/>
    </source>
</evidence>
<keyword evidence="6" id="KW-1185">Reference proteome</keyword>
<dbReference type="InterPro" id="IPR021109">
    <property type="entry name" value="Peptidase_aspartic_dom_sf"/>
</dbReference>
<dbReference type="GO" id="GO:0004190">
    <property type="term" value="F:aspartic-type endopeptidase activity"/>
    <property type="evidence" value="ECO:0007669"/>
    <property type="project" value="UniProtKB-KW"/>
</dbReference>
<evidence type="ECO:0000256" key="2">
    <source>
        <dbReference type="ARBA" id="ARBA00022670"/>
    </source>
</evidence>
<evidence type="ECO:0008006" key="7">
    <source>
        <dbReference type="Google" id="ProtNLM"/>
    </source>
</evidence>
<evidence type="ECO:0000256" key="3">
    <source>
        <dbReference type="ARBA" id="ARBA00022750"/>
    </source>
</evidence>
<reference evidence="5 6" key="1">
    <citation type="journal article" date="2015" name="Fungal Genet. Biol.">
        <title>Evolution of novel wood decay mechanisms in Agaricales revealed by the genome sequences of Fistulina hepatica and Cylindrobasidium torrendii.</title>
        <authorList>
            <person name="Floudas D."/>
            <person name="Held B.W."/>
            <person name="Riley R."/>
            <person name="Nagy L.G."/>
            <person name="Koehler G."/>
            <person name="Ransdell A.S."/>
            <person name="Younus H."/>
            <person name="Chow J."/>
            <person name="Chiniquy J."/>
            <person name="Lipzen A."/>
            <person name="Tritt A."/>
            <person name="Sun H."/>
            <person name="Haridas S."/>
            <person name="LaButti K."/>
            <person name="Ohm R.A."/>
            <person name="Kues U."/>
            <person name="Blanchette R.A."/>
            <person name="Grigoriev I.V."/>
            <person name="Minto R.E."/>
            <person name="Hibbett D.S."/>
        </authorList>
    </citation>
    <scope>NUCLEOTIDE SEQUENCE [LARGE SCALE GENOMIC DNA]</scope>
    <source>
        <strain evidence="5 6">FP15055 ss-10</strain>
    </source>
</reference>
<keyword evidence="2" id="KW-0645">Protease</keyword>
<dbReference type="AlphaFoldDB" id="A0A0D7AU89"/>
<sequence>AINRHSARVKGDSRRVPKTIIIAVRVNGHPCRALVDTGSQADLISSTLVDQLDLKKVELTRPLTLQLAVQGSRSKINYGSKVNMQYQGINEERYFDVANLTGYDLLLGTPWLHQHSVTVGFNEPKVIIGSKDSLPIGDGPLVTEVVSNSVELEEAVRERARKEILDYARPLFLKAADTPLPPLRKINHRIPLIDPNAAYKWRPASCPERFRPQWAEKRDAYLNTGRWRVSAESNASPMMILSK</sequence>
<evidence type="ECO:0000256" key="4">
    <source>
        <dbReference type="ARBA" id="ARBA00022801"/>
    </source>
</evidence>
<name>A0A0D7AU89_9AGAR</name>
<dbReference type="Gene3D" id="2.40.70.10">
    <property type="entry name" value="Acid Proteases"/>
    <property type="match status" value="1"/>
</dbReference>
<dbReference type="PANTHER" id="PTHR12917">
    <property type="entry name" value="ASPARTYL PROTEASE DDI-RELATED"/>
    <property type="match status" value="1"/>
</dbReference>
<gene>
    <name evidence="5" type="ORF">CYLTODRAFT_320168</name>
</gene>
<dbReference type="EMBL" id="KN880949">
    <property type="protein sequence ID" value="KIY61419.1"/>
    <property type="molecule type" value="Genomic_DNA"/>
</dbReference>
<accession>A0A0D7AU89</accession>
<dbReference type="STRING" id="1314674.A0A0D7AU89"/>
<dbReference type="Proteomes" id="UP000054007">
    <property type="component" value="Unassembled WGS sequence"/>
</dbReference>
<dbReference type="GO" id="GO:0006508">
    <property type="term" value="P:proteolysis"/>
    <property type="evidence" value="ECO:0007669"/>
    <property type="project" value="UniProtKB-KW"/>
</dbReference>
<keyword evidence="4" id="KW-0378">Hydrolase</keyword>
<feature type="non-terminal residue" evidence="5">
    <location>
        <position position="243"/>
    </location>
</feature>
<proteinExistence type="inferred from homology"/>
<evidence type="ECO:0000313" key="5">
    <source>
        <dbReference type="EMBL" id="KIY61419.1"/>
    </source>
</evidence>
<dbReference type="PANTHER" id="PTHR12917:SF1">
    <property type="entry name" value="AT13091P"/>
    <property type="match status" value="1"/>
</dbReference>
<feature type="non-terminal residue" evidence="5">
    <location>
        <position position="1"/>
    </location>
</feature>
<dbReference type="OrthoDB" id="1750432at2759"/>